<dbReference type="Proteomes" id="UP001497480">
    <property type="component" value="Unassembled WGS sequence"/>
</dbReference>
<dbReference type="EMBL" id="CAXHTB010000019">
    <property type="protein sequence ID" value="CAL0326749.1"/>
    <property type="molecule type" value="Genomic_DNA"/>
</dbReference>
<evidence type="ECO:0000256" key="5">
    <source>
        <dbReference type="SAM" id="SignalP"/>
    </source>
</evidence>
<keyword evidence="7" id="KW-1185">Reference proteome</keyword>
<accession>A0AAV1XYG7</accession>
<evidence type="ECO:0000256" key="3">
    <source>
        <dbReference type="ARBA" id="ARBA00022963"/>
    </source>
</evidence>
<feature type="signal peptide" evidence="5">
    <location>
        <begin position="1"/>
        <end position="24"/>
    </location>
</feature>
<keyword evidence="5" id="KW-0732">Signal</keyword>
<keyword evidence="3" id="KW-0442">Lipid degradation</keyword>
<comment type="caution">
    <text evidence="6">The sequence shown here is derived from an EMBL/GenBank/DDBJ whole genome shotgun (WGS) entry which is preliminary data.</text>
</comment>
<feature type="chain" id="PRO_5043740836" description="GDSL esterase/lipase" evidence="5">
    <location>
        <begin position="25"/>
        <end position="286"/>
    </location>
</feature>
<organism evidence="6 7">
    <name type="scientific">Lupinus luteus</name>
    <name type="common">European yellow lupine</name>
    <dbReference type="NCBI Taxonomy" id="3873"/>
    <lineage>
        <taxon>Eukaryota</taxon>
        <taxon>Viridiplantae</taxon>
        <taxon>Streptophyta</taxon>
        <taxon>Embryophyta</taxon>
        <taxon>Tracheophyta</taxon>
        <taxon>Spermatophyta</taxon>
        <taxon>Magnoliopsida</taxon>
        <taxon>eudicotyledons</taxon>
        <taxon>Gunneridae</taxon>
        <taxon>Pentapetalae</taxon>
        <taxon>rosids</taxon>
        <taxon>fabids</taxon>
        <taxon>Fabales</taxon>
        <taxon>Fabaceae</taxon>
        <taxon>Papilionoideae</taxon>
        <taxon>50 kb inversion clade</taxon>
        <taxon>genistoids sensu lato</taxon>
        <taxon>core genistoids</taxon>
        <taxon>Genisteae</taxon>
        <taxon>Lupinus</taxon>
    </lineage>
</organism>
<keyword evidence="2" id="KW-0378">Hydrolase</keyword>
<dbReference type="Pfam" id="PF00657">
    <property type="entry name" value="Lipase_GDSL"/>
    <property type="match status" value="1"/>
</dbReference>
<comment type="similarity">
    <text evidence="1">Belongs to the 'GDSL' lipolytic enzyme family.</text>
</comment>
<dbReference type="PANTHER" id="PTHR46020:SF32">
    <property type="entry name" value="GDSL ESTERASE_LIPASE"/>
    <property type="match status" value="1"/>
</dbReference>
<evidence type="ECO:0000313" key="6">
    <source>
        <dbReference type="EMBL" id="CAL0326749.1"/>
    </source>
</evidence>
<name>A0AAV1XYG7_LUPLU</name>
<proteinExistence type="inferred from homology"/>
<keyword evidence="4" id="KW-0443">Lipid metabolism</keyword>
<reference evidence="6 7" key="1">
    <citation type="submission" date="2024-03" db="EMBL/GenBank/DDBJ databases">
        <authorList>
            <person name="Martinez-Hernandez J."/>
        </authorList>
    </citation>
    <scope>NUCLEOTIDE SEQUENCE [LARGE SCALE GENOMIC DNA]</scope>
</reference>
<dbReference type="GO" id="GO:0016042">
    <property type="term" value="P:lipid catabolic process"/>
    <property type="evidence" value="ECO:0007669"/>
    <property type="project" value="UniProtKB-KW"/>
</dbReference>
<dbReference type="PANTHER" id="PTHR46020">
    <property type="entry name" value="OSJNBB0059K02.9 PROTEIN"/>
    <property type="match status" value="1"/>
</dbReference>
<dbReference type="InterPro" id="IPR036514">
    <property type="entry name" value="SGNH_hydro_sf"/>
</dbReference>
<evidence type="ECO:0008006" key="8">
    <source>
        <dbReference type="Google" id="ProtNLM"/>
    </source>
</evidence>
<evidence type="ECO:0000256" key="4">
    <source>
        <dbReference type="ARBA" id="ARBA00023098"/>
    </source>
</evidence>
<sequence>MYSYNKLFTLLSLFAILYLSGQRGFQVEGGKSKHAPKKLFVFGDSYCDTGNIKKAIANSWKDPYGVTFPGKPVGRFSDGRVFTDYLDLKNSVALVSVAGNDYSYYLTTNGSLAGIPSFIASLVNQTTIDLIRLKKLGVKKVVVDGLQPLGCLPFATALSSFKQCNSTANALTNLHNSLLIQSVAKLNQENKDHPSFIILDFYDAFLSVLQNPSKHNIENPLKPCCTGAIGGYKCGSVDNNNVKKYTVCDNPKKAFFWDDVHPTQAGWNAVFHELKSTKALHQILHN</sequence>
<dbReference type="GO" id="GO:0016788">
    <property type="term" value="F:hydrolase activity, acting on ester bonds"/>
    <property type="evidence" value="ECO:0007669"/>
    <property type="project" value="InterPro"/>
</dbReference>
<dbReference type="SUPFAM" id="SSF52266">
    <property type="entry name" value="SGNH hydrolase"/>
    <property type="match status" value="1"/>
</dbReference>
<dbReference type="InterPro" id="IPR001087">
    <property type="entry name" value="GDSL"/>
</dbReference>
<dbReference type="Gene3D" id="3.40.50.1110">
    <property type="entry name" value="SGNH hydrolase"/>
    <property type="match status" value="2"/>
</dbReference>
<gene>
    <name evidence="6" type="ORF">LLUT_LOCUS27809</name>
</gene>
<evidence type="ECO:0000313" key="7">
    <source>
        <dbReference type="Proteomes" id="UP001497480"/>
    </source>
</evidence>
<dbReference type="AlphaFoldDB" id="A0AAV1XYG7"/>
<evidence type="ECO:0000256" key="2">
    <source>
        <dbReference type="ARBA" id="ARBA00022801"/>
    </source>
</evidence>
<evidence type="ECO:0000256" key="1">
    <source>
        <dbReference type="ARBA" id="ARBA00008668"/>
    </source>
</evidence>
<protein>
    <recommendedName>
        <fullName evidence="8">GDSL esterase/lipase</fullName>
    </recommendedName>
</protein>